<dbReference type="InterPro" id="IPR019734">
    <property type="entry name" value="TPR_rpt"/>
</dbReference>
<evidence type="ECO:0000259" key="3">
    <source>
        <dbReference type="PROSITE" id="PS50076"/>
    </source>
</evidence>
<evidence type="ECO:0000256" key="1">
    <source>
        <dbReference type="SAM" id="MobiDB-lite"/>
    </source>
</evidence>
<name>A0A7Y0AEN9_9BACT</name>
<dbReference type="PANTHER" id="PTHR44825:SF1">
    <property type="entry name" value="DNAJ HOMOLOG SUBFAMILY C MEMBER 4"/>
    <property type="match status" value="1"/>
</dbReference>
<feature type="transmembrane region" description="Helical" evidence="2">
    <location>
        <begin position="143"/>
        <end position="164"/>
    </location>
</feature>
<dbReference type="PROSITE" id="PS50076">
    <property type="entry name" value="DNAJ_2"/>
    <property type="match status" value="1"/>
</dbReference>
<keyword evidence="2" id="KW-0812">Transmembrane</keyword>
<reference evidence="4 5" key="1">
    <citation type="submission" date="2020-04" db="EMBL/GenBank/DDBJ databases">
        <title>Hymenobacter polaris sp. nov., isolated from Arctic soil.</title>
        <authorList>
            <person name="Dahal R.H."/>
        </authorList>
    </citation>
    <scope>NUCLEOTIDE SEQUENCE [LARGE SCALE GENOMIC DNA]</scope>
    <source>
        <strain evidence="4 5">RP-2-7</strain>
    </source>
</reference>
<dbReference type="AlphaFoldDB" id="A0A7Y0AEN9"/>
<dbReference type="EMBL" id="JABBGH010000002">
    <property type="protein sequence ID" value="NML65675.1"/>
    <property type="molecule type" value="Genomic_DNA"/>
</dbReference>
<evidence type="ECO:0000313" key="4">
    <source>
        <dbReference type="EMBL" id="NML65675.1"/>
    </source>
</evidence>
<dbReference type="CDD" id="cd06257">
    <property type="entry name" value="DnaJ"/>
    <property type="match status" value="1"/>
</dbReference>
<dbReference type="SMART" id="SM00271">
    <property type="entry name" value="DnaJ"/>
    <property type="match status" value="1"/>
</dbReference>
<dbReference type="InterPro" id="IPR011990">
    <property type="entry name" value="TPR-like_helical_dom_sf"/>
</dbReference>
<dbReference type="SMART" id="SM00028">
    <property type="entry name" value="TPR"/>
    <property type="match status" value="3"/>
</dbReference>
<feature type="region of interest" description="Disordered" evidence="1">
    <location>
        <begin position="87"/>
        <end position="132"/>
    </location>
</feature>
<evidence type="ECO:0000313" key="5">
    <source>
        <dbReference type="Proteomes" id="UP000559626"/>
    </source>
</evidence>
<gene>
    <name evidence="4" type="ORF">HHL22_10710</name>
</gene>
<dbReference type="Gene3D" id="1.10.287.110">
    <property type="entry name" value="DnaJ domain"/>
    <property type="match status" value="1"/>
</dbReference>
<proteinExistence type="predicted"/>
<organism evidence="4 5">
    <name type="scientific">Hymenobacter polaris</name>
    <dbReference type="NCBI Taxonomy" id="2682546"/>
    <lineage>
        <taxon>Bacteria</taxon>
        <taxon>Pseudomonadati</taxon>
        <taxon>Bacteroidota</taxon>
        <taxon>Cytophagia</taxon>
        <taxon>Cytophagales</taxon>
        <taxon>Hymenobacteraceae</taxon>
        <taxon>Hymenobacter</taxon>
    </lineage>
</organism>
<dbReference type="PANTHER" id="PTHR44825">
    <property type="match status" value="1"/>
</dbReference>
<keyword evidence="5" id="KW-1185">Reference proteome</keyword>
<dbReference type="InterPro" id="IPR001623">
    <property type="entry name" value="DnaJ_domain"/>
</dbReference>
<evidence type="ECO:0000256" key="2">
    <source>
        <dbReference type="SAM" id="Phobius"/>
    </source>
</evidence>
<protein>
    <submittedName>
        <fullName evidence="4">J domain-containing protein</fullName>
    </submittedName>
</protein>
<comment type="caution">
    <text evidence="4">The sequence shown here is derived from an EMBL/GenBank/DDBJ whole genome shotgun (WGS) entry which is preliminary data.</text>
</comment>
<keyword evidence="2" id="KW-0472">Membrane</keyword>
<dbReference type="SUPFAM" id="SSF46565">
    <property type="entry name" value="Chaperone J-domain"/>
    <property type="match status" value="1"/>
</dbReference>
<dbReference type="PRINTS" id="PR00625">
    <property type="entry name" value="JDOMAIN"/>
</dbReference>
<feature type="domain" description="J" evidence="3">
    <location>
        <begin position="5"/>
        <end position="70"/>
    </location>
</feature>
<dbReference type="SUPFAM" id="SSF48452">
    <property type="entry name" value="TPR-like"/>
    <property type="match status" value="1"/>
</dbReference>
<dbReference type="InterPro" id="IPR036869">
    <property type="entry name" value="J_dom_sf"/>
</dbReference>
<dbReference type="InterPro" id="IPR052763">
    <property type="entry name" value="DnaJ_C4"/>
</dbReference>
<dbReference type="Gene3D" id="1.25.40.10">
    <property type="entry name" value="Tetratricopeptide repeat domain"/>
    <property type="match status" value="1"/>
</dbReference>
<dbReference type="Pfam" id="PF00226">
    <property type="entry name" value="DnaJ"/>
    <property type="match status" value="1"/>
</dbReference>
<sequence length="394" mass="43291">MVSENYYQTLGVMVSAPAADIKRAYRRLATQLHPDKHQGDPRYEERFKAVAVAYRVLSDPERRAQYDYKLRQAALAEAHRQSAQAYAGAAARPGAGGPSVYSAPTPPPAAAPPLRTRRPAGARERHYQPRTTRQQVRFNRQDLWLVVGIVALLLLFGISAKIVMDRVAASTNYEDARAAYGRGSWELARHYLDQSLGFRDDQAPALQLRGQLAQDAEHDLPAARADYEAALVASINPLPPAEVARTLLRLGECQVGLHLPRAAEHSYSRALRLDTTLAAAYLARGENRLLELDRTAPALADLQRGHQQYQAANRPVPLPYLQAEGAALVRLGRYPEARAVYEQALGRNVGDGRTLYLLGRLAQQTADSVSACEFFRRGAAAGYGYAAQAAAECR</sequence>
<dbReference type="Proteomes" id="UP000559626">
    <property type="component" value="Unassembled WGS sequence"/>
</dbReference>
<accession>A0A7Y0AEN9</accession>
<keyword evidence="2" id="KW-1133">Transmembrane helix</keyword>